<dbReference type="Gene3D" id="1.10.8.20">
    <property type="entry name" value="N-terminal domain of phosphatidylinositol transfer protein sec14p"/>
    <property type="match status" value="1"/>
</dbReference>
<protein>
    <submittedName>
        <fullName evidence="3">Alpha-tocopherol transfer protein-like</fullName>
    </submittedName>
</protein>
<dbReference type="KEGG" id="soy:115881595"/>
<proteinExistence type="predicted"/>
<dbReference type="InParanoid" id="A0A6J2XWK1"/>
<dbReference type="PROSITE" id="PS50191">
    <property type="entry name" value="CRAL_TRIO"/>
    <property type="match status" value="1"/>
</dbReference>
<dbReference type="InterPro" id="IPR036865">
    <property type="entry name" value="CRAL-TRIO_dom_sf"/>
</dbReference>
<reference evidence="3" key="1">
    <citation type="submission" date="2025-08" db="UniProtKB">
        <authorList>
            <consortium name="RefSeq"/>
        </authorList>
    </citation>
    <scope>IDENTIFICATION</scope>
    <source>
        <tissue evidence="3">Gonads</tissue>
    </source>
</reference>
<dbReference type="InterPro" id="IPR036273">
    <property type="entry name" value="CRAL/TRIO_N_dom_sf"/>
</dbReference>
<accession>A0A6J2XWK1</accession>
<dbReference type="InterPro" id="IPR001251">
    <property type="entry name" value="CRAL-TRIO_dom"/>
</dbReference>
<dbReference type="SUPFAM" id="SSF52087">
    <property type="entry name" value="CRAL/TRIO domain"/>
    <property type="match status" value="1"/>
</dbReference>
<dbReference type="RefSeq" id="XP_030754999.1">
    <property type="nucleotide sequence ID" value="XM_030899139.1"/>
</dbReference>
<dbReference type="SMART" id="SM00516">
    <property type="entry name" value="SEC14"/>
    <property type="match status" value="1"/>
</dbReference>
<dbReference type="GO" id="GO:1902936">
    <property type="term" value="F:phosphatidylinositol bisphosphate binding"/>
    <property type="evidence" value="ECO:0007669"/>
    <property type="project" value="TreeGrafter"/>
</dbReference>
<dbReference type="PANTHER" id="PTHR10174:SF230">
    <property type="entry name" value="ALPHA-TOCOPHEROL TRANSFER PROTEIN-LIKE"/>
    <property type="match status" value="1"/>
</dbReference>
<evidence type="ECO:0000313" key="3">
    <source>
        <dbReference type="RefSeq" id="XP_030754999.1"/>
    </source>
</evidence>
<dbReference type="SUPFAM" id="SSF46938">
    <property type="entry name" value="CRAL/TRIO N-terminal domain"/>
    <property type="match status" value="1"/>
</dbReference>
<dbReference type="OrthoDB" id="6722538at2759"/>
<organism evidence="2 3">
    <name type="scientific">Sitophilus oryzae</name>
    <name type="common">Rice weevil</name>
    <name type="synonym">Curculio oryzae</name>
    <dbReference type="NCBI Taxonomy" id="7048"/>
    <lineage>
        <taxon>Eukaryota</taxon>
        <taxon>Metazoa</taxon>
        <taxon>Ecdysozoa</taxon>
        <taxon>Arthropoda</taxon>
        <taxon>Hexapoda</taxon>
        <taxon>Insecta</taxon>
        <taxon>Pterygota</taxon>
        <taxon>Neoptera</taxon>
        <taxon>Endopterygota</taxon>
        <taxon>Coleoptera</taxon>
        <taxon>Polyphaga</taxon>
        <taxon>Cucujiformia</taxon>
        <taxon>Curculionidae</taxon>
        <taxon>Dryophthorinae</taxon>
        <taxon>Sitophilus</taxon>
    </lineage>
</organism>
<dbReference type="GeneID" id="115881595"/>
<sequence length="315" mass="36462">MMCRKLYEKYTELPSPELLQYILNEINESDEEKLQHNETLMVEWIKWQPHFPRNIASDVIRTFLRGTKHNLDRAKRKLENYLSARHLYQEVYLNRFPLTKDILQAMDVVNIASMPKLTKNGCRLLFFSLNITDPSKFSTGSMAKLFFMLSDLTLILDQPVAGHIAVLDAAGMEPAHISRWLGTDLKKGITLMRQAYPFRVKGIHVVNSPPFVKNLSSLVVPLLHQKIHDVIHFHKSYDNIQDTFGTDNIPKEYGGDLKSLRELTLKSYEALQENAGWFETQENVKIVDVPKKIEFNLSHKEFFGVDGSFRQLKID</sequence>
<dbReference type="Proteomes" id="UP000504635">
    <property type="component" value="Unplaced"/>
</dbReference>
<dbReference type="Pfam" id="PF00650">
    <property type="entry name" value="CRAL_TRIO"/>
    <property type="match status" value="1"/>
</dbReference>
<dbReference type="Gene3D" id="3.40.525.10">
    <property type="entry name" value="CRAL-TRIO lipid binding domain"/>
    <property type="match status" value="1"/>
</dbReference>
<dbReference type="CDD" id="cd00170">
    <property type="entry name" value="SEC14"/>
    <property type="match status" value="1"/>
</dbReference>
<dbReference type="GO" id="GO:0016020">
    <property type="term" value="C:membrane"/>
    <property type="evidence" value="ECO:0007669"/>
    <property type="project" value="TreeGrafter"/>
</dbReference>
<gene>
    <name evidence="3" type="primary">LOC115881595</name>
</gene>
<dbReference type="PANTHER" id="PTHR10174">
    <property type="entry name" value="ALPHA-TOCOPHEROL TRANSFER PROTEIN-RELATED"/>
    <property type="match status" value="1"/>
</dbReference>
<name>A0A6J2XWK1_SITOR</name>
<evidence type="ECO:0000313" key="2">
    <source>
        <dbReference type="Proteomes" id="UP000504635"/>
    </source>
</evidence>
<dbReference type="AlphaFoldDB" id="A0A6J2XWK1"/>
<feature type="domain" description="CRAL-TRIO" evidence="1">
    <location>
        <begin position="99"/>
        <end position="261"/>
    </location>
</feature>
<evidence type="ECO:0000259" key="1">
    <source>
        <dbReference type="PROSITE" id="PS50191"/>
    </source>
</evidence>
<keyword evidence="2" id="KW-1185">Reference proteome</keyword>